<keyword evidence="6 10" id="KW-0408">Iron</keyword>
<evidence type="ECO:0000256" key="10">
    <source>
        <dbReference type="RuleBase" id="RU361275"/>
    </source>
</evidence>
<dbReference type="NCBIfam" id="NF009520">
    <property type="entry name" value="PRK12881.1"/>
    <property type="match status" value="1"/>
</dbReference>
<dbReference type="FunFam" id="3.20.19.10:FF:000001">
    <property type="entry name" value="Aconitate hydratase"/>
    <property type="match status" value="1"/>
</dbReference>
<keyword evidence="7 10" id="KW-0411">Iron-sulfur</keyword>
<dbReference type="InterPro" id="IPR015931">
    <property type="entry name" value="Acnase/IPM_dHydase_lsu_aba_1/3"/>
</dbReference>
<dbReference type="InterPro" id="IPR001030">
    <property type="entry name" value="Acoase/IPM_deHydtase_lsu_aba"/>
</dbReference>
<dbReference type="SUPFAM" id="SSF53732">
    <property type="entry name" value="Aconitase iron-sulfur domain"/>
    <property type="match status" value="1"/>
</dbReference>
<dbReference type="GO" id="GO:0051539">
    <property type="term" value="F:4 iron, 4 sulfur cluster binding"/>
    <property type="evidence" value="ECO:0007669"/>
    <property type="project" value="UniProtKB-KW"/>
</dbReference>
<comment type="function">
    <text evidence="10">Catalyzes the isomerization of citrate to isocitrate via cis-aconitate.</text>
</comment>
<comment type="pathway">
    <text evidence="3">Organic acid metabolism; propanoate degradation.</text>
</comment>
<dbReference type="OrthoDB" id="9764318at2"/>
<dbReference type="Pfam" id="PF00330">
    <property type="entry name" value="Aconitase"/>
    <property type="match status" value="1"/>
</dbReference>
<feature type="domain" description="Aconitase/3-isopropylmalate dehydratase large subunit alpha/beta/alpha" evidence="11">
    <location>
        <begin position="68"/>
        <end position="551"/>
    </location>
</feature>
<dbReference type="PANTHER" id="PTHR11670">
    <property type="entry name" value="ACONITASE/IRON-RESPONSIVE ELEMENT FAMILY MEMBER"/>
    <property type="match status" value="1"/>
</dbReference>
<keyword evidence="5" id="KW-0479">Metal-binding</keyword>
<dbReference type="Proteomes" id="UP000253226">
    <property type="component" value="Unassembled WGS sequence"/>
</dbReference>
<keyword evidence="8 10" id="KW-0456">Lyase</keyword>
<evidence type="ECO:0000313" key="14">
    <source>
        <dbReference type="Proteomes" id="UP000253226"/>
    </source>
</evidence>
<dbReference type="InterPro" id="IPR015928">
    <property type="entry name" value="Aconitase/3IPM_dehydase_swvl"/>
</dbReference>
<comment type="catalytic activity">
    <reaction evidence="1">
        <text>(2S,3R)-3-hydroxybutane-1,2,3-tricarboxylate = 2-methyl-cis-aconitate + H2O</text>
        <dbReference type="Rhea" id="RHEA:17941"/>
        <dbReference type="ChEBI" id="CHEBI:15377"/>
        <dbReference type="ChEBI" id="CHEBI:57429"/>
        <dbReference type="ChEBI" id="CHEBI:57872"/>
        <dbReference type="EC" id="4.2.1.99"/>
    </reaction>
</comment>
<dbReference type="InterPro" id="IPR044137">
    <property type="entry name" value="AcnA_IRP_Swivel"/>
</dbReference>
<proteinExistence type="inferred from homology"/>
<evidence type="ECO:0000313" key="13">
    <source>
        <dbReference type="EMBL" id="RCK32362.1"/>
    </source>
</evidence>
<dbReference type="Gene3D" id="3.30.499.10">
    <property type="entry name" value="Aconitase, domain 3"/>
    <property type="match status" value="2"/>
</dbReference>
<dbReference type="CDD" id="cd01580">
    <property type="entry name" value="AcnA_IRP_Swivel"/>
    <property type="match status" value="1"/>
</dbReference>
<dbReference type="InterPro" id="IPR036008">
    <property type="entry name" value="Aconitase_4Fe-4S_dom"/>
</dbReference>
<reference evidence="13 14" key="1">
    <citation type="submission" date="2014-07" db="EMBL/GenBank/DDBJ databases">
        <title>Draft genome sequence of Thalassospira profundimaris 35.</title>
        <authorList>
            <person name="Lai Q."/>
            <person name="Shao Z."/>
        </authorList>
    </citation>
    <scope>NUCLEOTIDE SEQUENCE [LARGE SCALE GENOMIC DNA]</scope>
    <source>
        <strain evidence="13 14">35</strain>
    </source>
</reference>
<evidence type="ECO:0000256" key="3">
    <source>
        <dbReference type="ARBA" id="ARBA00005026"/>
    </source>
</evidence>
<accession>A0A367W2J3</accession>
<evidence type="ECO:0000256" key="9">
    <source>
        <dbReference type="ARBA" id="ARBA00023501"/>
    </source>
</evidence>
<dbReference type="Gene3D" id="6.10.190.10">
    <property type="match status" value="1"/>
</dbReference>
<comment type="caution">
    <text evidence="13">The sequence shown here is derived from an EMBL/GenBank/DDBJ whole genome shotgun (WGS) entry which is preliminary data.</text>
</comment>
<evidence type="ECO:0000256" key="4">
    <source>
        <dbReference type="ARBA" id="ARBA00007185"/>
    </source>
</evidence>
<dbReference type="EC" id="4.2.1.3" evidence="10"/>
<comment type="cofactor">
    <cofactor evidence="2">
        <name>[4Fe-4S] cluster</name>
        <dbReference type="ChEBI" id="CHEBI:49883"/>
    </cofactor>
</comment>
<evidence type="ECO:0000256" key="5">
    <source>
        <dbReference type="ARBA" id="ARBA00022723"/>
    </source>
</evidence>
<dbReference type="GO" id="GO:0047456">
    <property type="term" value="F:2-methylisocitrate dehydratase activity"/>
    <property type="evidence" value="ECO:0007669"/>
    <property type="project" value="UniProtKB-EC"/>
</dbReference>
<dbReference type="GO" id="GO:0003994">
    <property type="term" value="F:aconitate hydratase activity"/>
    <property type="evidence" value="ECO:0007669"/>
    <property type="project" value="UniProtKB-EC"/>
</dbReference>
<comment type="similarity">
    <text evidence="4 10">Belongs to the aconitase/IPM isomerase family.</text>
</comment>
<dbReference type="Pfam" id="PF00694">
    <property type="entry name" value="Aconitase_C"/>
    <property type="match status" value="1"/>
</dbReference>
<dbReference type="AlphaFoldDB" id="A0A367W2J3"/>
<evidence type="ECO:0000259" key="11">
    <source>
        <dbReference type="Pfam" id="PF00330"/>
    </source>
</evidence>
<dbReference type="InterPro" id="IPR006249">
    <property type="entry name" value="Aconitase/IRP2"/>
</dbReference>
<dbReference type="NCBIfam" id="TIGR01341">
    <property type="entry name" value="aconitase_1"/>
    <property type="match status" value="1"/>
</dbReference>
<dbReference type="PRINTS" id="PR00415">
    <property type="entry name" value="ACONITASE"/>
</dbReference>
<gene>
    <name evidence="13" type="ORF">TH19_18885</name>
</gene>
<protein>
    <recommendedName>
        <fullName evidence="10">Aconitate hydratase</fullName>
        <shortName evidence="10">Aconitase</shortName>
        <ecNumber evidence="10">4.2.1.3</ecNumber>
    </recommendedName>
</protein>
<sequence>MSRTNPHKNRELDVSGKRYLYMPISEIAGCESLPIALKVVLENQLRHAHRHEDHAKNIDSLVNRRIGEGIPFFPARVFLQDLLGVPLMVDLASLRDAVAKAGGNPSDVNPRVAADLVIDHSLRVDVSASDAARKINLELEHERNVERFGFLRWCQTSFDKLRVVPPGKGIMHQINMEYLGKVIWTDETDDGTWAYPDTLVGTDSHTTMINGLGILGWGVGGIEAEAVMLGRAVSLPIPEVVGVEITGTIPEGVMPTDIVLAITERLRAVGVVGKFVEFFGKGLDGLPVADRGTIANMAPEFGATCVYFPPDERLSDYLRMTGRTEEHIALVEAYAKAQLMWRDSKSSAPVFEQVVQFDLSEVESSIAGPWRPEDRISLSNAKQAFQTLQKSINSHRDLQAETNIPSKGYSLKDGDIVIAAITSCTNTSNPINMIGAGLLAKRAAELGLTVKPWVKTSLAPGSQVVAAILENTSLQSHLDKLGFQVVGFGCTTCNGMSGPIDEALAETIDNEKILATAVLSGNRNFEGRTHPNVRAAYLASPALVVAYAIAGNLNIDLRTEPLGQDRHGTPVFLADIWPSATEISSIVSTAYDPKLFVEKYNEIFDGDDKWVSLSEKPGSQFSWKADSTYIRQAPYFDELSPHRNEVIDIKGMRPLAILGDSITTDHISPSGAIADHSAAANFMLGKGVQKRDFNSYGTRRGNHEIAVRATFANIRLKNKIVEGTEGSITKLMPEGKQMSVFDAAEIYKKRNVPLVVVAGKNYGCGSSRDWAAKGVALLNVKAVIAESFERIHRTNLVGMGVLPLELPADTNANALNLDGTETFDLLNLEQSVGVRSTLQCLVHRENGDTSSINLTVRIETEEELEYWLEGGILPAVWREYVSTVNA</sequence>
<evidence type="ECO:0000256" key="8">
    <source>
        <dbReference type="ARBA" id="ARBA00023239"/>
    </source>
</evidence>
<dbReference type="GO" id="GO:0046872">
    <property type="term" value="F:metal ion binding"/>
    <property type="evidence" value="ECO:0007669"/>
    <property type="project" value="UniProtKB-KW"/>
</dbReference>
<evidence type="ECO:0000256" key="6">
    <source>
        <dbReference type="ARBA" id="ARBA00023004"/>
    </source>
</evidence>
<dbReference type="RefSeq" id="WP_114103874.1">
    <property type="nucleotide sequence ID" value="NZ_JPWF01000015.1"/>
</dbReference>
<name>A0A367W2J3_9PROT</name>
<dbReference type="NCBIfam" id="NF006757">
    <property type="entry name" value="PRK09277.1"/>
    <property type="match status" value="1"/>
</dbReference>
<evidence type="ECO:0000256" key="2">
    <source>
        <dbReference type="ARBA" id="ARBA00001966"/>
    </source>
</evidence>
<evidence type="ECO:0000256" key="1">
    <source>
        <dbReference type="ARBA" id="ARBA00000118"/>
    </source>
</evidence>
<keyword evidence="10" id="KW-0004">4Fe-4S</keyword>
<dbReference type="InterPro" id="IPR000573">
    <property type="entry name" value="AconitaseA/IPMdHydase_ssu_swvl"/>
</dbReference>
<dbReference type="SUPFAM" id="SSF52016">
    <property type="entry name" value="LeuD/IlvD-like"/>
    <property type="match status" value="1"/>
</dbReference>
<organism evidence="13 14">
    <name type="scientific">Thalassospira profundimaris</name>
    <dbReference type="NCBI Taxonomy" id="502049"/>
    <lineage>
        <taxon>Bacteria</taxon>
        <taxon>Pseudomonadati</taxon>
        <taxon>Pseudomonadota</taxon>
        <taxon>Alphaproteobacteria</taxon>
        <taxon>Rhodospirillales</taxon>
        <taxon>Thalassospiraceae</taxon>
        <taxon>Thalassospira</taxon>
    </lineage>
</organism>
<evidence type="ECO:0000259" key="12">
    <source>
        <dbReference type="Pfam" id="PF00694"/>
    </source>
</evidence>
<dbReference type="EMBL" id="JPWF01000015">
    <property type="protein sequence ID" value="RCK32362.1"/>
    <property type="molecule type" value="Genomic_DNA"/>
</dbReference>
<dbReference type="Gene3D" id="3.20.19.10">
    <property type="entry name" value="Aconitase, domain 4"/>
    <property type="match status" value="1"/>
</dbReference>
<evidence type="ECO:0000256" key="7">
    <source>
        <dbReference type="ARBA" id="ARBA00023014"/>
    </source>
</evidence>
<feature type="domain" description="Aconitase A/isopropylmalate dehydratase small subunit swivel" evidence="12">
    <location>
        <begin position="681"/>
        <end position="808"/>
    </location>
</feature>
<comment type="catalytic activity">
    <reaction evidence="9 10">
        <text>citrate = D-threo-isocitrate</text>
        <dbReference type="Rhea" id="RHEA:10336"/>
        <dbReference type="ChEBI" id="CHEBI:15562"/>
        <dbReference type="ChEBI" id="CHEBI:16947"/>
        <dbReference type="EC" id="4.2.1.3"/>
    </reaction>
</comment>